<protein>
    <submittedName>
        <fullName evidence="1">Uncharacterized protein</fullName>
    </submittedName>
</protein>
<sequence>MKKKEAAVVSSVLSTVTTVDETWKGAAQAITRVARLKLGMTKPGRQKLAKQTWLWTDHIRDKVREKKKQAVPRIFYRKDG</sequence>
<organism evidence="1 2">
    <name type="scientific">Haemonchus placei</name>
    <name type="common">Barber's pole worm</name>
    <dbReference type="NCBI Taxonomy" id="6290"/>
    <lineage>
        <taxon>Eukaryota</taxon>
        <taxon>Metazoa</taxon>
        <taxon>Ecdysozoa</taxon>
        <taxon>Nematoda</taxon>
        <taxon>Chromadorea</taxon>
        <taxon>Rhabditida</taxon>
        <taxon>Rhabditina</taxon>
        <taxon>Rhabditomorpha</taxon>
        <taxon>Strongyloidea</taxon>
        <taxon>Trichostrongylidae</taxon>
        <taxon>Haemonchus</taxon>
    </lineage>
</organism>
<reference evidence="1 2" key="1">
    <citation type="submission" date="2018-11" db="EMBL/GenBank/DDBJ databases">
        <authorList>
            <consortium name="Pathogen Informatics"/>
        </authorList>
    </citation>
    <scope>NUCLEOTIDE SEQUENCE [LARGE SCALE GENOMIC DNA]</scope>
    <source>
        <strain evidence="1 2">MHpl1</strain>
    </source>
</reference>
<dbReference type="EMBL" id="UZAF01017634">
    <property type="protein sequence ID" value="VDO43535.1"/>
    <property type="molecule type" value="Genomic_DNA"/>
</dbReference>
<gene>
    <name evidence="1" type="ORF">HPLM_LOCUS11688</name>
</gene>
<accession>A0A3P7Z2E5</accession>
<name>A0A3P7Z2E5_HAEPC</name>
<evidence type="ECO:0000313" key="1">
    <source>
        <dbReference type="EMBL" id="VDO43535.1"/>
    </source>
</evidence>
<dbReference type="AlphaFoldDB" id="A0A3P7Z2E5"/>
<dbReference type="OrthoDB" id="418748at2759"/>
<evidence type="ECO:0000313" key="2">
    <source>
        <dbReference type="Proteomes" id="UP000268014"/>
    </source>
</evidence>
<keyword evidence="2" id="KW-1185">Reference proteome</keyword>
<dbReference type="Proteomes" id="UP000268014">
    <property type="component" value="Unassembled WGS sequence"/>
</dbReference>
<proteinExistence type="predicted"/>